<keyword evidence="5" id="KW-0100">Branched-chain amino acid biosynthesis</keyword>
<gene>
    <name evidence="9" type="primary">leuA_2</name>
    <name evidence="9" type="ORF">MBCUR_10310</name>
</gene>
<evidence type="ECO:0000256" key="5">
    <source>
        <dbReference type="ARBA" id="ARBA00023304"/>
    </source>
</evidence>
<sequence>MFIESIEKSKKNLKISDKIKIFDTTLRDGEQSPGIALTVDEKIQIAKRLDNIGVNTIEIGFPAVSEGEKESARKITELEPKADLCGLARVVKSDLDALLDCDLSYVHTFIGSSQLHREYKLKMSKETVIEKAVEAVEYGKEHGLTVEFSAEDATRTDIDYLIELYKSVESAGADMINVPDTVGVLFPSATKILIERLKEEIKIPISVHCHNDFGLAVANSLAAIEAGANQSHLTINGIGERGGNASLEEFVISLIVAYGIKLNIDTKQLYNLSDYVSKVTGIKIPPNKPIVGGNAFAHESGIHVDGILKNAATYEPIAPELVGHSRKIALGKHTGASALKSKLNEYNISMDENQFCNVYDEIKALGDKGKTITDADLKAIAITVLGKSKEENIKLLGLTVVSGDSVSSTATVKLQINDEIKETSHIGVGPVDAALKAIEELVRDTIAIKLEEYNIEAITGGTDALAEVFVIISDDKDNKSTGRATKDDVIMASVEAIINSLNKILYIRDSLE</sequence>
<dbReference type="FunFam" id="1.10.238.260:FF:000001">
    <property type="entry name" value="2-isopropylmalate synthase"/>
    <property type="match status" value="1"/>
</dbReference>
<evidence type="ECO:0000256" key="1">
    <source>
        <dbReference type="ARBA" id="ARBA00006154"/>
    </source>
</evidence>
<comment type="similarity">
    <text evidence="1 7">Belongs to the alpha-IPM synthase/homocitrate synthase family.</text>
</comment>
<evidence type="ECO:0000256" key="7">
    <source>
        <dbReference type="RuleBase" id="RU003523"/>
    </source>
</evidence>
<dbReference type="InterPro" id="IPR002034">
    <property type="entry name" value="AIPM/Hcit_synth_CS"/>
</dbReference>
<dbReference type="NCBIfam" id="NF002086">
    <property type="entry name" value="PRK00915.1-3"/>
    <property type="match status" value="1"/>
</dbReference>
<organism evidence="9 10">
    <name type="scientific">Methanobrevibacter curvatus</name>
    <dbReference type="NCBI Taxonomy" id="49547"/>
    <lineage>
        <taxon>Archaea</taxon>
        <taxon>Methanobacteriati</taxon>
        <taxon>Methanobacteriota</taxon>
        <taxon>Methanomada group</taxon>
        <taxon>Methanobacteria</taxon>
        <taxon>Methanobacteriales</taxon>
        <taxon>Methanobacteriaceae</taxon>
        <taxon>Methanobrevibacter</taxon>
    </lineage>
</organism>
<dbReference type="STRING" id="49547.MBCUR_10310"/>
<dbReference type="SUPFAM" id="SSF110921">
    <property type="entry name" value="2-isopropylmalate synthase LeuA, allosteric (dimerisation) domain"/>
    <property type="match status" value="1"/>
</dbReference>
<evidence type="ECO:0000313" key="9">
    <source>
        <dbReference type="EMBL" id="KZX12541.1"/>
    </source>
</evidence>
<dbReference type="GO" id="GO:0003852">
    <property type="term" value="F:2-isopropylmalate synthase activity"/>
    <property type="evidence" value="ECO:0007669"/>
    <property type="project" value="UniProtKB-EC"/>
</dbReference>
<dbReference type="InterPro" id="IPR000891">
    <property type="entry name" value="PYR_CT"/>
</dbReference>
<dbReference type="Pfam" id="PF00682">
    <property type="entry name" value="HMGL-like"/>
    <property type="match status" value="1"/>
</dbReference>
<dbReference type="AlphaFoldDB" id="A0A166AW32"/>
<dbReference type="InterPro" id="IPR013709">
    <property type="entry name" value="2-isopropylmalate_synth_dimer"/>
</dbReference>
<reference evidence="9 10" key="1">
    <citation type="submission" date="2016-04" db="EMBL/GenBank/DDBJ databases">
        <title>Genome sequence of Methanobrevibacter curvatus DSM 11111.</title>
        <authorList>
            <person name="Poehlein A."/>
            <person name="Seedorf H."/>
            <person name="Daniel R."/>
        </authorList>
    </citation>
    <scope>NUCLEOTIDE SEQUENCE [LARGE SCALE GENOMIC DNA]</scope>
    <source>
        <strain evidence="9 10">DSM 11111</strain>
    </source>
</reference>
<dbReference type="Pfam" id="PF08502">
    <property type="entry name" value="LeuA_dimer"/>
    <property type="match status" value="1"/>
</dbReference>
<dbReference type="Gene3D" id="3.20.20.70">
    <property type="entry name" value="Aldolase class I"/>
    <property type="match status" value="1"/>
</dbReference>
<dbReference type="SUPFAM" id="SSF51569">
    <property type="entry name" value="Aldolase"/>
    <property type="match status" value="1"/>
</dbReference>
<dbReference type="Pfam" id="PF22617">
    <property type="entry name" value="HCS_D2"/>
    <property type="match status" value="1"/>
</dbReference>
<dbReference type="SMART" id="SM00917">
    <property type="entry name" value="LeuA_dimer"/>
    <property type="match status" value="1"/>
</dbReference>
<name>A0A166AW32_9EURY</name>
<proteinExistence type="inferred from homology"/>
<dbReference type="FunFam" id="3.20.20.70:FF:000010">
    <property type="entry name" value="2-isopropylmalate synthase"/>
    <property type="match status" value="1"/>
</dbReference>
<feature type="domain" description="Pyruvate carboxyltransferase" evidence="8">
    <location>
        <begin position="19"/>
        <end position="270"/>
    </location>
</feature>
<keyword evidence="9" id="KW-0012">Acyltransferase</keyword>
<dbReference type="InterPro" id="IPR013785">
    <property type="entry name" value="Aldolase_TIM"/>
</dbReference>
<dbReference type="PROSITE" id="PS00815">
    <property type="entry name" value="AIPM_HOMOCIT_SYNTH_1"/>
    <property type="match status" value="1"/>
</dbReference>
<evidence type="ECO:0000256" key="2">
    <source>
        <dbReference type="ARBA" id="ARBA00011738"/>
    </source>
</evidence>
<evidence type="ECO:0000259" key="8">
    <source>
        <dbReference type="PROSITE" id="PS50991"/>
    </source>
</evidence>
<dbReference type="CDD" id="cd07940">
    <property type="entry name" value="DRE_TIM_IPMS"/>
    <property type="match status" value="1"/>
</dbReference>
<comment type="pathway">
    <text evidence="6">Amino-acid biosynthesis.</text>
</comment>
<accession>A0A166AW32</accession>
<dbReference type="NCBIfam" id="NF002085">
    <property type="entry name" value="PRK00915.1-2"/>
    <property type="match status" value="1"/>
</dbReference>
<dbReference type="OrthoDB" id="6555at2157"/>
<dbReference type="PROSITE" id="PS50991">
    <property type="entry name" value="PYR_CT"/>
    <property type="match status" value="1"/>
</dbReference>
<dbReference type="PROSITE" id="PS00816">
    <property type="entry name" value="AIPM_HOMOCIT_SYNTH_2"/>
    <property type="match status" value="1"/>
</dbReference>
<keyword evidence="4 7" id="KW-0808">Transferase</keyword>
<dbReference type="InterPro" id="IPR054691">
    <property type="entry name" value="LeuA/HCS_post-cat"/>
</dbReference>
<dbReference type="PANTHER" id="PTHR42880">
    <property type="entry name" value="HOMOCITRATE SYNTHASE"/>
    <property type="match status" value="1"/>
</dbReference>
<dbReference type="EMBL" id="LWMV01000166">
    <property type="protein sequence ID" value="KZX12541.1"/>
    <property type="molecule type" value="Genomic_DNA"/>
</dbReference>
<dbReference type="InterPro" id="IPR036230">
    <property type="entry name" value="LeuA_allosteric_dom_sf"/>
</dbReference>
<dbReference type="Proteomes" id="UP000077245">
    <property type="component" value="Unassembled WGS sequence"/>
</dbReference>
<dbReference type="NCBIfam" id="TIGR02090">
    <property type="entry name" value="LEU1_arch"/>
    <property type="match status" value="1"/>
</dbReference>
<dbReference type="Gene3D" id="1.10.238.260">
    <property type="match status" value="1"/>
</dbReference>
<evidence type="ECO:0000256" key="6">
    <source>
        <dbReference type="ARBA" id="ARBA00029440"/>
    </source>
</evidence>
<comment type="caution">
    <text evidence="9">The sequence shown here is derived from an EMBL/GenBank/DDBJ whole genome shotgun (WGS) entry which is preliminary data.</text>
</comment>
<evidence type="ECO:0000256" key="4">
    <source>
        <dbReference type="ARBA" id="ARBA00022679"/>
    </source>
</evidence>
<dbReference type="InterPro" id="IPR011830">
    <property type="entry name" value="LEU1_arch"/>
</dbReference>
<dbReference type="RefSeq" id="WP_067091117.1">
    <property type="nucleotide sequence ID" value="NZ_LWMV01000166.1"/>
</dbReference>
<keyword evidence="10" id="KW-1185">Reference proteome</keyword>
<dbReference type="PANTHER" id="PTHR42880:SF2">
    <property type="entry name" value="(R)-CITRAMALATE SYNTHASE CIMA"/>
    <property type="match status" value="1"/>
</dbReference>
<dbReference type="GO" id="GO:0009098">
    <property type="term" value="P:L-leucine biosynthetic process"/>
    <property type="evidence" value="ECO:0007669"/>
    <property type="project" value="InterPro"/>
</dbReference>
<dbReference type="EC" id="2.3.3.13" evidence="9"/>
<protein>
    <submittedName>
        <fullName evidence="9">2-isopropylmalate synthase</fullName>
        <ecNumber evidence="9">2.3.3.13</ecNumber>
    </submittedName>
</protein>
<keyword evidence="3" id="KW-0028">Amino-acid biosynthesis</keyword>
<dbReference type="PATRIC" id="fig|49547.3.peg.1100"/>
<comment type="subunit">
    <text evidence="2">Homodimer.</text>
</comment>
<dbReference type="Gene3D" id="3.30.160.270">
    <property type="match status" value="1"/>
</dbReference>
<evidence type="ECO:0000256" key="3">
    <source>
        <dbReference type="ARBA" id="ARBA00022605"/>
    </source>
</evidence>
<evidence type="ECO:0000313" key="10">
    <source>
        <dbReference type="Proteomes" id="UP000077245"/>
    </source>
</evidence>